<dbReference type="PROSITE" id="PS50097">
    <property type="entry name" value="BTB"/>
    <property type="match status" value="1"/>
</dbReference>
<reference evidence="3" key="1">
    <citation type="submission" date="2021-01" db="EMBL/GenBank/DDBJ databases">
        <authorList>
            <person name="Corre E."/>
            <person name="Pelletier E."/>
            <person name="Niang G."/>
            <person name="Scheremetjew M."/>
            <person name="Finn R."/>
            <person name="Kale V."/>
            <person name="Holt S."/>
            <person name="Cochrane G."/>
            <person name="Meng A."/>
            <person name="Brown T."/>
            <person name="Cohen L."/>
        </authorList>
    </citation>
    <scope>NUCLEOTIDE SEQUENCE</scope>
    <source>
        <strain evidence="3">379</strain>
    </source>
</reference>
<dbReference type="EMBL" id="HBIR01060374">
    <property type="protein sequence ID" value="CAE0598832.1"/>
    <property type="molecule type" value="Transcribed_RNA"/>
</dbReference>
<organism evidence="3">
    <name type="scientific">Emiliania huxleyi</name>
    <name type="common">Coccolithophore</name>
    <name type="synonym">Pontosphaera huxleyi</name>
    <dbReference type="NCBI Taxonomy" id="2903"/>
    <lineage>
        <taxon>Eukaryota</taxon>
        <taxon>Haptista</taxon>
        <taxon>Haptophyta</taxon>
        <taxon>Prymnesiophyceae</taxon>
        <taxon>Isochrysidales</taxon>
        <taxon>Noelaerhabdaceae</taxon>
        <taxon>Emiliania</taxon>
    </lineage>
</organism>
<dbReference type="CDD" id="cd18186">
    <property type="entry name" value="BTB_POZ_ZBTB_KLHL-like"/>
    <property type="match status" value="1"/>
</dbReference>
<sequence length="198" mass="21445">MPERASPPETPTPATPQTPGGTRVPRGDLTVTFDDGSSVESHSVILALASPVFSALLTTPSGALRTDLHLAGASADEFRDFSIALRPAGLRQSALQDEARYSALVRWAHKYEADSLKTLIEDHLIKDVPVKTGSLAHALSYSLLRRRAQCLKAMVADLREHVEELGLLAKRETLQEMETVWPRLCEAAGVLAAHTNST</sequence>
<gene>
    <name evidence="3" type="ORF">EHUX00137_LOCUS46928</name>
</gene>
<evidence type="ECO:0000313" key="3">
    <source>
        <dbReference type="EMBL" id="CAE0598832.1"/>
    </source>
</evidence>
<dbReference type="Pfam" id="PF00651">
    <property type="entry name" value="BTB"/>
    <property type="match status" value="1"/>
</dbReference>
<name>A0A7S3X8I6_EMIHU</name>
<dbReference type="AlphaFoldDB" id="A0A7S3X8I6"/>
<dbReference type="Gene3D" id="3.30.710.10">
    <property type="entry name" value="Potassium Channel Kv1.1, Chain A"/>
    <property type="match status" value="1"/>
</dbReference>
<evidence type="ECO:0000259" key="2">
    <source>
        <dbReference type="PROSITE" id="PS50097"/>
    </source>
</evidence>
<dbReference type="InterPro" id="IPR000210">
    <property type="entry name" value="BTB/POZ_dom"/>
</dbReference>
<dbReference type="InterPro" id="IPR011333">
    <property type="entry name" value="SKP1/BTB/POZ_sf"/>
</dbReference>
<evidence type="ECO:0000256" key="1">
    <source>
        <dbReference type="SAM" id="MobiDB-lite"/>
    </source>
</evidence>
<proteinExistence type="predicted"/>
<protein>
    <recommendedName>
        <fullName evidence="2">BTB domain-containing protein</fullName>
    </recommendedName>
</protein>
<accession>A0A7S3X8I6</accession>
<feature type="region of interest" description="Disordered" evidence="1">
    <location>
        <begin position="1"/>
        <end position="28"/>
    </location>
</feature>
<feature type="domain" description="BTB" evidence="2">
    <location>
        <begin position="27"/>
        <end position="81"/>
    </location>
</feature>